<accession>A0A7S2YP70</accession>
<sequence length="133" mass="15455">MLLLRREIPISSSRNRLTRRRHGETPHSWGHEWHHVRVARVRRMGVGVVGIHLSKQVDLSPKTMKGKSREIDFEREILKIVFLCSAVLFPASRFSAPFLVARSMARASNQWGTQTKLQRYFFTPYQAVAVEWA</sequence>
<gene>
    <name evidence="1" type="ORF">APAL1065_LOCUS23077</name>
</gene>
<proteinExistence type="predicted"/>
<organism evidence="1">
    <name type="scientific">Entomoneis paludosa</name>
    <dbReference type="NCBI Taxonomy" id="265537"/>
    <lineage>
        <taxon>Eukaryota</taxon>
        <taxon>Sar</taxon>
        <taxon>Stramenopiles</taxon>
        <taxon>Ochrophyta</taxon>
        <taxon>Bacillariophyta</taxon>
        <taxon>Bacillariophyceae</taxon>
        <taxon>Bacillariophycidae</taxon>
        <taxon>Entomoneidaceae</taxon>
        <taxon>Entomoneis</taxon>
    </lineage>
</organism>
<protein>
    <submittedName>
        <fullName evidence="1">Uncharacterized protein</fullName>
    </submittedName>
</protein>
<evidence type="ECO:0000313" key="1">
    <source>
        <dbReference type="EMBL" id="CAD9987111.1"/>
    </source>
</evidence>
<dbReference type="AlphaFoldDB" id="A0A7S2YP70"/>
<reference evidence="1" key="1">
    <citation type="submission" date="2021-01" db="EMBL/GenBank/DDBJ databases">
        <authorList>
            <person name="Corre E."/>
            <person name="Pelletier E."/>
            <person name="Niang G."/>
            <person name="Scheremetjew M."/>
            <person name="Finn R."/>
            <person name="Kale V."/>
            <person name="Holt S."/>
            <person name="Cochrane G."/>
            <person name="Meng A."/>
            <person name="Brown T."/>
            <person name="Cohen L."/>
        </authorList>
    </citation>
    <scope>NUCLEOTIDE SEQUENCE</scope>
    <source>
        <strain evidence="1">CCMP125</strain>
    </source>
</reference>
<dbReference type="EMBL" id="HBHT01034317">
    <property type="protein sequence ID" value="CAD9987111.1"/>
    <property type="molecule type" value="Transcribed_RNA"/>
</dbReference>
<name>A0A7S2YP70_9STRA</name>